<gene>
    <name evidence="1" type="ORF">RirG_077290</name>
</gene>
<comment type="caution">
    <text evidence="1">The sequence shown here is derived from an EMBL/GenBank/DDBJ whole genome shotgun (WGS) entry which is preliminary data.</text>
</comment>
<dbReference type="Proteomes" id="UP000022910">
    <property type="component" value="Unassembled WGS sequence"/>
</dbReference>
<proteinExistence type="predicted"/>
<sequence>MIKLLHFEAGVIVILFIYLLFNGSYDLSDQQVSKIPHPKNPKKIDCDGQDIWFLTEENELFHWYPVLETLIFKESDVLDFSIGEGGIVAIIKKDNEVYTRTINANEWERVSYYENFEHKNISVCNILEIYTIDSHNHLIKGYYNMNTDTYGWMCIDCLNNHYYVSCPFRHDVLMDYIYSHLWTIGSENYIYKYIDNGKHIAISESSFKQIKVLRSRYLIGIDMNDNLWKYHYGNWIFVRSNVKSATINYLEEIYVIDNDNLVFRIKNEKSKAL</sequence>
<name>A0A015KVF9_RHIIW</name>
<dbReference type="OrthoDB" id="2305264at2759"/>
<evidence type="ECO:0000313" key="1">
    <source>
        <dbReference type="EMBL" id="EXX71569.1"/>
    </source>
</evidence>
<accession>A0A015KVF9</accession>
<dbReference type="EMBL" id="JEMT01016092">
    <property type="protein sequence ID" value="EXX71569.1"/>
    <property type="molecule type" value="Genomic_DNA"/>
</dbReference>
<protein>
    <submittedName>
        <fullName evidence="1">Uncharacterized protein</fullName>
    </submittedName>
</protein>
<organism evidence="1 2">
    <name type="scientific">Rhizophagus irregularis (strain DAOM 197198w)</name>
    <name type="common">Glomus intraradices</name>
    <dbReference type="NCBI Taxonomy" id="1432141"/>
    <lineage>
        <taxon>Eukaryota</taxon>
        <taxon>Fungi</taxon>
        <taxon>Fungi incertae sedis</taxon>
        <taxon>Mucoromycota</taxon>
        <taxon>Glomeromycotina</taxon>
        <taxon>Glomeromycetes</taxon>
        <taxon>Glomerales</taxon>
        <taxon>Glomeraceae</taxon>
        <taxon>Rhizophagus</taxon>
    </lineage>
</organism>
<dbReference type="AlphaFoldDB" id="A0A015KVF9"/>
<evidence type="ECO:0000313" key="2">
    <source>
        <dbReference type="Proteomes" id="UP000022910"/>
    </source>
</evidence>
<keyword evidence="2" id="KW-1185">Reference proteome</keyword>
<reference evidence="1 2" key="1">
    <citation type="submission" date="2014-02" db="EMBL/GenBank/DDBJ databases">
        <title>Single nucleus genome sequencing reveals high similarity among nuclei of an endomycorrhizal fungus.</title>
        <authorList>
            <person name="Lin K."/>
            <person name="Geurts R."/>
            <person name="Zhang Z."/>
            <person name="Limpens E."/>
            <person name="Saunders D.G."/>
            <person name="Mu D."/>
            <person name="Pang E."/>
            <person name="Cao H."/>
            <person name="Cha H."/>
            <person name="Lin T."/>
            <person name="Zhou Q."/>
            <person name="Shang Y."/>
            <person name="Li Y."/>
            <person name="Ivanov S."/>
            <person name="Sharma T."/>
            <person name="Velzen R.V."/>
            <person name="Ruijter N.D."/>
            <person name="Aanen D.K."/>
            <person name="Win J."/>
            <person name="Kamoun S."/>
            <person name="Bisseling T."/>
            <person name="Huang S."/>
        </authorList>
    </citation>
    <scope>NUCLEOTIDE SEQUENCE [LARGE SCALE GENOMIC DNA]</scope>
    <source>
        <strain evidence="2">DAOM197198w</strain>
    </source>
</reference>
<dbReference type="HOGENOM" id="CLU_091448_0_0_1"/>